<dbReference type="InterPro" id="IPR048534">
    <property type="entry name" value="Man2a1-like_dom"/>
</dbReference>
<keyword evidence="6" id="KW-1185">Reference proteome</keyword>
<evidence type="ECO:0000259" key="4">
    <source>
        <dbReference type="Pfam" id="PF21260"/>
    </source>
</evidence>
<evidence type="ECO:0000256" key="3">
    <source>
        <dbReference type="ARBA" id="ARBA00022833"/>
    </source>
</evidence>
<evidence type="ECO:0000313" key="5">
    <source>
        <dbReference type="EMBL" id="GAV71156.1"/>
    </source>
</evidence>
<dbReference type="InterPro" id="IPR011330">
    <property type="entry name" value="Glyco_hydro/deAcase_b/a-brl"/>
</dbReference>
<dbReference type="PANTHER" id="PTHR11607:SF61">
    <property type="entry name" value="ALPHA-MANNOSIDASE"/>
    <property type="match status" value="1"/>
</dbReference>
<accession>A0A1Q3BT56</accession>
<comment type="caution">
    <text evidence="5">The sequence shown here is derived from an EMBL/GenBank/DDBJ whole genome shotgun (WGS) entry which is preliminary data.</text>
</comment>
<evidence type="ECO:0000256" key="1">
    <source>
        <dbReference type="ARBA" id="ARBA00001947"/>
    </source>
</evidence>
<evidence type="ECO:0000256" key="2">
    <source>
        <dbReference type="ARBA" id="ARBA00009792"/>
    </source>
</evidence>
<dbReference type="InParanoid" id="A0A1Q3BT56"/>
<feature type="non-terminal residue" evidence="5">
    <location>
        <position position="201"/>
    </location>
</feature>
<dbReference type="PANTHER" id="PTHR11607">
    <property type="entry name" value="ALPHA-MANNOSIDASE"/>
    <property type="match status" value="1"/>
</dbReference>
<dbReference type="GO" id="GO:0004559">
    <property type="term" value="F:alpha-mannosidase activity"/>
    <property type="evidence" value="ECO:0007669"/>
    <property type="project" value="InterPro"/>
</dbReference>
<dbReference type="Gene3D" id="1.20.1270.50">
    <property type="entry name" value="Glycoside hydrolase family 38, central domain"/>
    <property type="match status" value="1"/>
</dbReference>
<dbReference type="Proteomes" id="UP000187406">
    <property type="component" value="Unassembled WGS sequence"/>
</dbReference>
<feature type="domain" description="Lysosomal alpha-mannosidase-like central" evidence="4">
    <location>
        <begin position="101"/>
        <end position="152"/>
    </location>
</feature>
<reference evidence="6" key="1">
    <citation type="submission" date="2016-04" db="EMBL/GenBank/DDBJ databases">
        <title>Cephalotus genome sequencing.</title>
        <authorList>
            <person name="Fukushima K."/>
            <person name="Hasebe M."/>
            <person name="Fang X."/>
        </authorList>
    </citation>
    <scope>NUCLEOTIDE SEQUENCE [LARGE SCALE GENOMIC DNA]</scope>
    <source>
        <strain evidence="6">cv. St1</strain>
    </source>
</reference>
<dbReference type="OrthoDB" id="2016903at2759"/>
<dbReference type="Pfam" id="PF21260">
    <property type="entry name" value="Laman-like_dom"/>
    <property type="match status" value="1"/>
</dbReference>
<dbReference type="SUPFAM" id="SSF88713">
    <property type="entry name" value="Glycoside hydrolase/deacetylase"/>
    <property type="match status" value="1"/>
</dbReference>
<dbReference type="Gene3D" id="2.60.40.1180">
    <property type="entry name" value="Golgi alpha-mannosidase II"/>
    <property type="match status" value="1"/>
</dbReference>
<protein>
    <submittedName>
        <fullName evidence="5">Glyco_hydro_38 domain-containing protein/Glyco_hydro_38C domain-containing protein</fullName>
    </submittedName>
</protein>
<dbReference type="GO" id="GO:0030246">
    <property type="term" value="F:carbohydrate binding"/>
    <property type="evidence" value="ECO:0007669"/>
    <property type="project" value="InterPro"/>
</dbReference>
<dbReference type="EMBL" id="BDDD01000879">
    <property type="protein sequence ID" value="GAV71156.1"/>
    <property type="molecule type" value="Genomic_DNA"/>
</dbReference>
<organism evidence="5 6">
    <name type="scientific">Cephalotus follicularis</name>
    <name type="common">Albany pitcher plant</name>
    <dbReference type="NCBI Taxonomy" id="3775"/>
    <lineage>
        <taxon>Eukaryota</taxon>
        <taxon>Viridiplantae</taxon>
        <taxon>Streptophyta</taxon>
        <taxon>Embryophyta</taxon>
        <taxon>Tracheophyta</taxon>
        <taxon>Spermatophyta</taxon>
        <taxon>Magnoliopsida</taxon>
        <taxon>eudicotyledons</taxon>
        <taxon>Gunneridae</taxon>
        <taxon>Pentapetalae</taxon>
        <taxon>rosids</taxon>
        <taxon>fabids</taxon>
        <taxon>Oxalidales</taxon>
        <taxon>Cephalotaceae</taxon>
        <taxon>Cephalotus</taxon>
    </lineage>
</organism>
<dbReference type="Gene3D" id="3.20.110.10">
    <property type="entry name" value="Glycoside hydrolase 38, N terminal domain"/>
    <property type="match status" value="1"/>
</dbReference>
<proteinExistence type="inferred from homology"/>
<dbReference type="InterPro" id="IPR027291">
    <property type="entry name" value="Glyco_hydro_38_N_sf"/>
</dbReference>
<dbReference type="STRING" id="3775.A0A1Q3BT56"/>
<name>A0A1Q3BT56_CEPFO</name>
<dbReference type="GO" id="GO:0006013">
    <property type="term" value="P:mannose metabolic process"/>
    <property type="evidence" value="ECO:0007669"/>
    <property type="project" value="InterPro"/>
</dbReference>
<dbReference type="InterPro" id="IPR037094">
    <property type="entry name" value="Glyco_hydro_38_cen_sf"/>
</dbReference>
<evidence type="ECO:0000313" key="6">
    <source>
        <dbReference type="Proteomes" id="UP000187406"/>
    </source>
</evidence>
<comment type="cofactor">
    <cofactor evidence="1">
        <name>Zn(2+)</name>
        <dbReference type="ChEBI" id="CHEBI:29105"/>
    </cofactor>
</comment>
<keyword evidence="3" id="KW-0862">Zinc</keyword>
<dbReference type="AlphaFoldDB" id="A0A1Q3BT56"/>
<dbReference type="InterPro" id="IPR011013">
    <property type="entry name" value="Gal_mutarotase_sf_dom"/>
</dbReference>
<comment type="similarity">
    <text evidence="2">Belongs to the glycosyl hydrolase 38 family.</text>
</comment>
<dbReference type="InterPro" id="IPR050843">
    <property type="entry name" value="Glycosyl_Hydrlase_38"/>
</dbReference>
<dbReference type="SUPFAM" id="SSF74650">
    <property type="entry name" value="Galactose mutarotase-like"/>
    <property type="match status" value="1"/>
</dbReference>
<gene>
    <name evidence="5" type="ORF">CFOL_v3_14650</name>
</gene>
<sequence length="201" mass="23013">MWIMGDDFQYQYAESWFKEMDKLIHYVNKDGQVNAQYYTPSIYTDAKNAVNESWPLKNDDYFSLWWCITLLDGILPTLLGCHMYQVNDGDLVVQDSLGKKIEAQLVGVDNITYNLRYFSTKAYLGLSSTEVPKYWLLLQVSVPPLGWNTYFISKAGSEGKTFFSVVDNPQNETIEIGPGNLKMSFSKTSGQLIRMYNSRTG</sequence>
<dbReference type="InterPro" id="IPR013780">
    <property type="entry name" value="Glyco_hydro_b"/>
</dbReference>